<reference evidence="2" key="2">
    <citation type="submission" date="2023-01" db="EMBL/GenBank/DDBJ databases">
        <authorList>
            <person name="Sun Q."/>
            <person name="Evtushenko L."/>
        </authorList>
    </citation>
    <scope>NUCLEOTIDE SEQUENCE</scope>
    <source>
        <strain evidence="2">VKM Ac-1069</strain>
    </source>
</reference>
<sequence>MQRRGNPAVPPFDLLCRHAAQHFLHRCRRDAVGPVYALGVRAARVRSAVLTATPTVPRTVLTRNRRKGDGPLLRSAAARNRHGAKGRGGGEHGHARFIVTSHTSVNGPCPPHPIGVLAPRTTGGPGRPARAASSASSASRLCALTTASQ</sequence>
<organism evidence="2 3">
    <name type="scientific">Pseudonocardia halophobica</name>
    <dbReference type="NCBI Taxonomy" id="29401"/>
    <lineage>
        <taxon>Bacteria</taxon>
        <taxon>Bacillati</taxon>
        <taxon>Actinomycetota</taxon>
        <taxon>Actinomycetes</taxon>
        <taxon>Pseudonocardiales</taxon>
        <taxon>Pseudonocardiaceae</taxon>
        <taxon>Pseudonocardia</taxon>
    </lineage>
</organism>
<dbReference type="EMBL" id="BSFQ01000008">
    <property type="protein sequence ID" value="GLL11243.1"/>
    <property type="molecule type" value="Genomic_DNA"/>
</dbReference>
<dbReference type="AlphaFoldDB" id="A0A9W6L0Y8"/>
<protein>
    <submittedName>
        <fullName evidence="2">Uncharacterized protein</fullName>
    </submittedName>
</protein>
<name>A0A9W6L0Y8_9PSEU</name>
<evidence type="ECO:0000256" key="1">
    <source>
        <dbReference type="SAM" id="MobiDB-lite"/>
    </source>
</evidence>
<evidence type="ECO:0000313" key="2">
    <source>
        <dbReference type="EMBL" id="GLL11243.1"/>
    </source>
</evidence>
<dbReference type="Proteomes" id="UP001143463">
    <property type="component" value="Unassembled WGS sequence"/>
</dbReference>
<reference evidence="2" key="1">
    <citation type="journal article" date="2014" name="Int. J. Syst. Evol. Microbiol.">
        <title>Complete genome sequence of Corynebacterium casei LMG S-19264T (=DSM 44701T), isolated from a smear-ripened cheese.</title>
        <authorList>
            <consortium name="US DOE Joint Genome Institute (JGI-PGF)"/>
            <person name="Walter F."/>
            <person name="Albersmeier A."/>
            <person name="Kalinowski J."/>
            <person name="Ruckert C."/>
        </authorList>
    </citation>
    <scope>NUCLEOTIDE SEQUENCE</scope>
    <source>
        <strain evidence="2">VKM Ac-1069</strain>
    </source>
</reference>
<accession>A0A9W6L0Y8</accession>
<gene>
    <name evidence="2" type="ORF">GCM10017577_23840</name>
</gene>
<evidence type="ECO:0000313" key="3">
    <source>
        <dbReference type="Proteomes" id="UP001143463"/>
    </source>
</evidence>
<comment type="caution">
    <text evidence="2">The sequence shown here is derived from an EMBL/GenBank/DDBJ whole genome shotgun (WGS) entry which is preliminary data.</text>
</comment>
<feature type="region of interest" description="Disordered" evidence="1">
    <location>
        <begin position="118"/>
        <end position="149"/>
    </location>
</feature>
<keyword evidence="3" id="KW-1185">Reference proteome</keyword>
<proteinExistence type="predicted"/>